<keyword evidence="6" id="KW-0472">Membrane</keyword>
<dbReference type="EMBL" id="PEZW01000004">
    <property type="protein sequence ID" value="PIS08030.1"/>
    <property type="molecule type" value="Genomic_DNA"/>
</dbReference>
<dbReference type="AlphaFoldDB" id="A0A2H0W7G8"/>
<evidence type="ECO:0000256" key="1">
    <source>
        <dbReference type="ARBA" id="ARBA00000677"/>
    </source>
</evidence>
<keyword evidence="6" id="KW-0812">Transmembrane</keyword>
<evidence type="ECO:0000256" key="5">
    <source>
        <dbReference type="PIRSR" id="PIRSR600223-1"/>
    </source>
</evidence>
<dbReference type="InterPro" id="IPR019533">
    <property type="entry name" value="Peptidase_S26"/>
</dbReference>
<proteinExistence type="inferred from homology"/>
<dbReference type="PANTHER" id="PTHR43390:SF1">
    <property type="entry name" value="CHLOROPLAST PROCESSING PEPTIDASE"/>
    <property type="match status" value="1"/>
</dbReference>
<dbReference type="PANTHER" id="PTHR43390">
    <property type="entry name" value="SIGNAL PEPTIDASE I"/>
    <property type="match status" value="1"/>
</dbReference>
<organism evidence="8 9">
    <name type="scientific">Candidatus Berkelbacteria bacterium CG10_big_fil_rev_8_21_14_0_10_43_13</name>
    <dbReference type="NCBI Taxonomy" id="1974514"/>
    <lineage>
        <taxon>Bacteria</taxon>
        <taxon>Candidatus Berkelbacteria</taxon>
    </lineage>
</organism>
<dbReference type="InterPro" id="IPR019757">
    <property type="entry name" value="Pept_S26A_signal_pept_1_Lys-AS"/>
</dbReference>
<evidence type="ECO:0000256" key="4">
    <source>
        <dbReference type="ARBA" id="ARBA00022801"/>
    </source>
</evidence>
<evidence type="ECO:0000256" key="3">
    <source>
        <dbReference type="ARBA" id="ARBA00013208"/>
    </source>
</evidence>
<dbReference type="GO" id="GO:0016020">
    <property type="term" value="C:membrane"/>
    <property type="evidence" value="ECO:0007669"/>
    <property type="project" value="UniProtKB-SubCell"/>
</dbReference>
<comment type="catalytic activity">
    <reaction evidence="1 6">
        <text>Cleavage of hydrophobic, N-terminal signal or leader sequences from secreted and periplasmic proteins.</text>
        <dbReference type="EC" id="3.4.21.89"/>
    </reaction>
</comment>
<dbReference type="NCBIfam" id="TIGR02227">
    <property type="entry name" value="sigpep_I_bact"/>
    <property type="match status" value="1"/>
</dbReference>
<accession>A0A2H0W7G8</accession>
<dbReference type="CDD" id="cd06530">
    <property type="entry name" value="S26_SPase_I"/>
    <property type="match status" value="1"/>
</dbReference>
<dbReference type="PRINTS" id="PR00727">
    <property type="entry name" value="LEADERPTASE"/>
</dbReference>
<evidence type="ECO:0000256" key="6">
    <source>
        <dbReference type="RuleBase" id="RU362042"/>
    </source>
</evidence>
<feature type="domain" description="Peptidase S26" evidence="7">
    <location>
        <begin position="35"/>
        <end position="193"/>
    </location>
</feature>
<comment type="subcellular location">
    <subcellularLocation>
        <location evidence="6">Membrane</location>
        <topology evidence="6">Single-pass type II membrane protein</topology>
    </subcellularLocation>
</comment>
<protein>
    <recommendedName>
        <fullName evidence="3 6">Signal peptidase I</fullName>
        <ecNumber evidence="3 6">3.4.21.89</ecNumber>
    </recommendedName>
</protein>
<name>A0A2H0W7G8_9BACT</name>
<dbReference type="Gene3D" id="2.10.109.10">
    <property type="entry name" value="Umud Fragment, subunit A"/>
    <property type="match status" value="1"/>
</dbReference>
<dbReference type="PROSITE" id="PS00760">
    <property type="entry name" value="SPASE_I_2"/>
    <property type="match status" value="1"/>
</dbReference>
<feature type="transmembrane region" description="Helical" evidence="6">
    <location>
        <begin position="32"/>
        <end position="54"/>
    </location>
</feature>
<feature type="active site" evidence="5">
    <location>
        <position position="64"/>
    </location>
</feature>
<dbReference type="Proteomes" id="UP000231382">
    <property type="component" value="Unassembled WGS sequence"/>
</dbReference>
<dbReference type="Pfam" id="PF10502">
    <property type="entry name" value="Peptidase_S26"/>
    <property type="match status" value="1"/>
</dbReference>
<evidence type="ECO:0000256" key="2">
    <source>
        <dbReference type="ARBA" id="ARBA00009370"/>
    </source>
</evidence>
<keyword evidence="6" id="KW-1133">Transmembrane helix</keyword>
<sequence>MDEKEAEKIDTNGEQLGNLEIDSNPARDFWEFFIDLFKTGVIVFIIAFTLRYFVVQPYIVDGESMMPNYQNREYLLAEKVSYYKGSPKRGDVVIFKYPKNPSVNYIKRIIGLPGEKVEIEDNTVIIFNSKHATGTVLSEEYIPKSTLTQTPNNSLLSMTLKDNEYFVLGDNREHSSDSREWGVLPFANILGRSWLTLTPFSLAGFHSRITYPNLSKSISSPLAIMETKL</sequence>
<dbReference type="GO" id="GO:0006465">
    <property type="term" value="P:signal peptide processing"/>
    <property type="evidence" value="ECO:0007669"/>
    <property type="project" value="InterPro"/>
</dbReference>
<comment type="similarity">
    <text evidence="2 6">Belongs to the peptidase S26 family.</text>
</comment>
<feature type="active site" evidence="5">
    <location>
        <position position="107"/>
    </location>
</feature>
<dbReference type="GO" id="GO:0004252">
    <property type="term" value="F:serine-type endopeptidase activity"/>
    <property type="evidence" value="ECO:0007669"/>
    <property type="project" value="InterPro"/>
</dbReference>
<dbReference type="SUPFAM" id="SSF51306">
    <property type="entry name" value="LexA/Signal peptidase"/>
    <property type="match status" value="1"/>
</dbReference>
<evidence type="ECO:0000259" key="7">
    <source>
        <dbReference type="Pfam" id="PF10502"/>
    </source>
</evidence>
<reference evidence="9" key="1">
    <citation type="submission" date="2017-09" db="EMBL/GenBank/DDBJ databases">
        <title>Depth-based differentiation of microbial function through sediment-hosted aquifers and enrichment of novel symbionts in the deep terrestrial subsurface.</title>
        <authorList>
            <person name="Probst A.J."/>
            <person name="Ladd B."/>
            <person name="Jarett J.K."/>
            <person name="Geller-Mcgrath D.E."/>
            <person name="Sieber C.M.K."/>
            <person name="Emerson J.B."/>
            <person name="Anantharaman K."/>
            <person name="Thomas B.C."/>
            <person name="Malmstrom R."/>
            <person name="Stieglmeier M."/>
            <person name="Klingl A."/>
            <person name="Woyke T."/>
            <person name="Ryan C.M."/>
            <person name="Banfield J.F."/>
        </authorList>
    </citation>
    <scope>NUCLEOTIDE SEQUENCE [LARGE SCALE GENOMIC DNA]</scope>
</reference>
<dbReference type="InterPro" id="IPR000223">
    <property type="entry name" value="Pept_S26A_signal_pept_1"/>
</dbReference>
<keyword evidence="4 6" id="KW-0378">Hydrolase</keyword>
<comment type="caution">
    <text evidence="8">The sequence shown here is derived from an EMBL/GenBank/DDBJ whole genome shotgun (WGS) entry which is preliminary data.</text>
</comment>
<evidence type="ECO:0000313" key="8">
    <source>
        <dbReference type="EMBL" id="PIS08030.1"/>
    </source>
</evidence>
<gene>
    <name evidence="8" type="primary">lepB</name>
    <name evidence="8" type="ORF">COT78_00400</name>
</gene>
<dbReference type="EC" id="3.4.21.89" evidence="3 6"/>
<evidence type="ECO:0000313" key="9">
    <source>
        <dbReference type="Proteomes" id="UP000231382"/>
    </source>
</evidence>
<dbReference type="PROSITE" id="PS00761">
    <property type="entry name" value="SPASE_I_3"/>
    <property type="match status" value="1"/>
</dbReference>
<keyword evidence="6" id="KW-0645">Protease</keyword>
<dbReference type="GO" id="GO:0009003">
    <property type="term" value="F:signal peptidase activity"/>
    <property type="evidence" value="ECO:0007669"/>
    <property type="project" value="UniProtKB-EC"/>
</dbReference>
<dbReference type="InterPro" id="IPR019758">
    <property type="entry name" value="Pept_S26A_signal_pept_1_CS"/>
</dbReference>
<dbReference type="InterPro" id="IPR036286">
    <property type="entry name" value="LexA/Signal_pep-like_sf"/>
</dbReference>